<evidence type="ECO:0000313" key="4">
    <source>
        <dbReference type="EMBL" id="CAD8893927.1"/>
    </source>
</evidence>
<protein>
    <submittedName>
        <fullName evidence="5">Uncharacterized protein</fullName>
    </submittedName>
</protein>
<accession>A0A6U5J6B3</accession>
<organism evidence="5">
    <name type="scientific">Corethron hystrix</name>
    <dbReference type="NCBI Taxonomy" id="216773"/>
    <lineage>
        <taxon>Eukaryota</taxon>
        <taxon>Sar</taxon>
        <taxon>Stramenopiles</taxon>
        <taxon>Ochrophyta</taxon>
        <taxon>Bacillariophyta</taxon>
        <taxon>Coscinodiscophyceae</taxon>
        <taxon>Corethrophycidae</taxon>
        <taxon>Corethrales</taxon>
        <taxon>Corethraceae</taxon>
        <taxon>Corethron</taxon>
    </lineage>
</organism>
<reference evidence="5" key="1">
    <citation type="submission" date="2021-01" db="EMBL/GenBank/DDBJ databases">
        <authorList>
            <person name="Corre E."/>
            <person name="Pelletier E."/>
            <person name="Niang G."/>
            <person name="Scheremetjew M."/>
            <person name="Finn R."/>
            <person name="Kale V."/>
            <person name="Holt S."/>
            <person name="Cochrane G."/>
            <person name="Meng A."/>
            <person name="Brown T."/>
            <person name="Cohen L."/>
        </authorList>
    </citation>
    <scope>NUCLEOTIDE SEQUENCE</scope>
    <source>
        <strain evidence="5">308</strain>
    </source>
</reference>
<feature type="compositionally biased region" description="Acidic residues" evidence="1">
    <location>
        <begin position="55"/>
        <end position="70"/>
    </location>
</feature>
<sequence length="110" mass="11351">MVSTRNSPAGNGSLSSDRWTWGADNEPLRYPLSPPPSPEESSLGEESEAVAGGSESEEDEVGSVDGEDDAISVGHSIIAEETGILSDTGLSLYVRNSAGPKPILSPPPSI</sequence>
<name>A0A6U5J6B3_9STRA</name>
<evidence type="ECO:0000313" key="5">
    <source>
        <dbReference type="EMBL" id="CAD8893928.1"/>
    </source>
</evidence>
<dbReference type="EMBL" id="HBFR01029058">
    <property type="protein sequence ID" value="CAD8893928.1"/>
    <property type="molecule type" value="Transcribed_RNA"/>
</dbReference>
<gene>
    <name evidence="2" type="ORF">CHYS00102_LOCUS21137</name>
    <name evidence="3" type="ORF">CHYS00102_LOCUS21138</name>
    <name evidence="4" type="ORF">CHYS00102_LOCUS21139</name>
    <name evidence="5" type="ORF">CHYS00102_LOCUS21140</name>
</gene>
<proteinExistence type="predicted"/>
<evidence type="ECO:0000313" key="2">
    <source>
        <dbReference type="EMBL" id="CAD8893925.1"/>
    </source>
</evidence>
<feature type="compositionally biased region" description="Polar residues" evidence="1">
    <location>
        <begin position="1"/>
        <end position="18"/>
    </location>
</feature>
<evidence type="ECO:0000313" key="3">
    <source>
        <dbReference type="EMBL" id="CAD8893926.1"/>
    </source>
</evidence>
<evidence type="ECO:0000256" key="1">
    <source>
        <dbReference type="SAM" id="MobiDB-lite"/>
    </source>
</evidence>
<dbReference type="EMBL" id="HBFR01029057">
    <property type="protein sequence ID" value="CAD8893927.1"/>
    <property type="molecule type" value="Transcribed_RNA"/>
</dbReference>
<dbReference type="EMBL" id="HBFR01029055">
    <property type="protein sequence ID" value="CAD8893925.1"/>
    <property type="molecule type" value="Transcribed_RNA"/>
</dbReference>
<dbReference type="EMBL" id="HBFR01029056">
    <property type="protein sequence ID" value="CAD8893926.1"/>
    <property type="molecule type" value="Transcribed_RNA"/>
</dbReference>
<feature type="region of interest" description="Disordered" evidence="1">
    <location>
        <begin position="1"/>
        <end position="75"/>
    </location>
</feature>
<dbReference type="AlphaFoldDB" id="A0A6U5J6B3"/>